<dbReference type="GO" id="GO:0141131">
    <property type="term" value="F:DNA N6-methyladenine demethylase activity"/>
    <property type="evidence" value="ECO:0007669"/>
    <property type="project" value="UniProtKB-EC"/>
</dbReference>
<reference evidence="17" key="1">
    <citation type="journal article" date="2019" name="BMC Genomics">
        <title>A new reference genome for Sorghum bicolor reveals high levels of sequence similarity between sweet and grain genotypes: implications for the genetics of sugar metabolism.</title>
        <authorList>
            <person name="Cooper E.A."/>
            <person name="Brenton Z.W."/>
            <person name="Flinn B.S."/>
            <person name="Jenkins J."/>
            <person name="Shu S."/>
            <person name="Flowers D."/>
            <person name="Luo F."/>
            <person name="Wang Y."/>
            <person name="Xia P."/>
            <person name="Barry K."/>
            <person name="Daum C."/>
            <person name="Lipzen A."/>
            <person name="Yoshinaga Y."/>
            <person name="Schmutz J."/>
            <person name="Saski C."/>
            <person name="Vermerris W."/>
            <person name="Kresovich S."/>
        </authorList>
    </citation>
    <scope>NUCLEOTIDE SEQUENCE</scope>
</reference>
<comment type="subcellular location">
    <subcellularLocation>
        <location evidence="2">Cytoplasm</location>
    </subcellularLocation>
    <subcellularLocation>
        <location evidence="1">Nucleus</location>
    </subcellularLocation>
</comment>
<keyword evidence="8" id="KW-0560">Oxidoreductase</keyword>
<keyword evidence="6" id="KW-0227">DNA damage</keyword>
<evidence type="ECO:0000259" key="16">
    <source>
        <dbReference type="PROSITE" id="PS51471"/>
    </source>
</evidence>
<sequence>MYSRARSNTAPPTSSVRPRARLRSCSSSAASASARIGSRFPFMAGRGDKKPASRKGGSPHGSVYGSSSAPRKQGACTFSPSVSSKDSSLQKLVTPVQPQKPVDSRSSQSSTGSDSGAAPLDICMSASTCAVKLKPSILETNREKRRDRECSKDVAPLQLRPGMVLLKRFIKPNDQVKIVKLCRQLGVGPGGFYRPGYRNGAMLRLWMMCLGKNWDPNSYSYGDRRPFDGAQPPTIPEEFKKFVQDVIQASNEFLKQQKGAANAVQEIPAMSPDICLVNFYNSSGRLGLHQDKDESKSSLDKGLPVVSFSIGETAEFLYGDVRDQEKLSKVDLESGDVLIFGGQSRLIFHGVSTTKPKTAPKWLMDETNLRPGRLNLTFRQY</sequence>
<feature type="region of interest" description="Disordered" evidence="15">
    <location>
        <begin position="1"/>
        <end position="119"/>
    </location>
</feature>
<comment type="similarity">
    <text evidence="3">Belongs to the alkB family.</text>
</comment>
<comment type="catalytic activity">
    <reaction evidence="12">
        <text>an N(6)-methyl-2'-deoxyadenosine in DNA + 2-oxoglutarate + O2 = a 2'-deoxyadenosine in DNA + formaldehyde + succinate + CO2</text>
        <dbReference type="Rhea" id="RHEA:49524"/>
        <dbReference type="Rhea" id="RHEA-COMP:12418"/>
        <dbReference type="Rhea" id="RHEA-COMP:12419"/>
        <dbReference type="ChEBI" id="CHEBI:15379"/>
        <dbReference type="ChEBI" id="CHEBI:16526"/>
        <dbReference type="ChEBI" id="CHEBI:16810"/>
        <dbReference type="ChEBI" id="CHEBI:16842"/>
        <dbReference type="ChEBI" id="CHEBI:30031"/>
        <dbReference type="ChEBI" id="CHEBI:90615"/>
        <dbReference type="ChEBI" id="CHEBI:90616"/>
        <dbReference type="EC" id="1.14.11.51"/>
    </reaction>
    <physiologicalReaction direction="left-to-right" evidence="12">
        <dbReference type="Rhea" id="RHEA:49525"/>
    </physiologicalReaction>
</comment>
<gene>
    <name evidence="17" type="ORF">BDA96_01G040600</name>
</gene>
<feature type="binding site" evidence="14">
    <location>
        <position position="349"/>
    </location>
    <ligand>
        <name>Fe cation</name>
        <dbReference type="ChEBI" id="CHEBI:24875"/>
        <note>catalytic</note>
    </ligand>
</feature>
<dbReference type="SUPFAM" id="SSF51197">
    <property type="entry name" value="Clavaminate synthase-like"/>
    <property type="match status" value="1"/>
</dbReference>
<evidence type="ECO:0000256" key="8">
    <source>
        <dbReference type="ARBA" id="ARBA00023002"/>
    </source>
</evidence>
<dbReference type="InterPro" id="IPR005123">
    <property type="entry name" value="Oxoglu/Fe-dep_dioxygenase_dom"/>
</dbReference>
<feature type="domain" description="Fe2OG dioxygenase" evidence="16">
    <location>
        <begin position="271"/>
        <end position="381"/>
    </location>
</feature>
<dbReference type="Proteomes" id="UP000807115">
    <property type="component" value="Chromosome 1"/>
</dbReference>
<dbReference type="GO" id="GO:0005737">
    <property type="term" value="C:cytoplasm"/>
    <property type="evidence" value="ECO:0007669"/>
    <property type="project" value="UniProtKB-SubCell"/>
</dbReference>
<dbReference type="SMR" id="A0A921RVP6"/>
<proteinExistence type="inferred from homology"/>
<dbReference type="PROSITE" id="PS51471">
    <property type="entry name" value="FE2OG_OXY"/>
    <property type="match status" value="1"/>
</dbReference>
<feature type="compositionally biased region" description="Polar residues" evidence="15">
    <location>
        <begin position="1"/>
        <end position="16"/>
    </location>
</feature>
<dbReference type="Pfam" id="PF13532">
    <property type="entry name" value="2OG-FeII_Oxy_2"/>
    <property type="match status" value="1"/>
</dbReference>
<keyword evidence="5 14" id="KW-0479">Metal-binding</keyword>
<feature type="compositionally biased region" description="Polar residues" evidence="15">
    <location>
        <begin position="64"/>
        <end position="91"/>
    </location>
</feature>
<dbReference type="FunFam" id="2.60.120.590:FF:000013">
    <property type="entry name" value="2-oxoglutarate-dependent dioxygenase family protein"/>
    <property type="match status" value="1"/>
</dbReference>
<keyword evidence="7" id="KW-0223">Dioxygenase</keyword>
<evidence type="ECO:0000256" key="4">
    <source>
        <dbReference type="ARBA" id="ARBA00022490"/>
    </source>
</evidence>
<comment type="caution">
    <text evidence="17">The sequence shown here is derived from an EMBL/GenBank/DDBJ whole genome shotgun (WGS) entry which is preliminary data.</text>
</comment>
<evidence type="ECO:0000256" key="12">
    <source>
        <dbReference type="ARBA" id="ARBA00052047"/>
    </source>
</evidence>
<organism evidence="17 18">
    <name type="scientific">Sorghum bicolor</name>
    <name type="common">Sorghum</name>
    <name type="synonym">Sorghum vulgare</name>
    <dbReference type="NCBI Taxonomy" id="4558"/>
    <lineage>
        <taxon>Eukaryota</taxon>
        <taxon>Viridiplantae</taxon>
        <taxon>Streptophyta</taxon>
        <taxon>Embryophyta</taxon>
        <taxon>Tracheophyta</taxon>
        <taxon>Spermatophyta</taxon>
        <taxon>Magnoliopsida</taxon>
        <taxon>Liliopsida</taxon>
        <taxon>Poales</taxon>
        <taxon>Poaceae</taxon>
        <taxon>PACMAD clade</taxon>
        <taxon>Panicoideae</taxon>
        <taxon>Andropogonodae</taxon>
        <taxon>Andropogoneae</taxon>
        <taxon>Sorghinae</taxon>
        <taxon>Sorghum</taxon>
    </lineage>
</organism>
<keyword evidence="4" id="KW-0963">Cytoplasm</keyword>
<dbReference type="InterPro" id="IPR037151">
    <property type="entry name" value="AlkB-like_sf"/>
</dbReference>
<evidence type="ECO:0000256" key="15">
    <source>
        <dbReference type="SAM" id="MobiDB-lite"/>
    </source>
</evidence>
<dbReference type="GO" id="GO:0006281">
    <property type="term" value="P:DNA repair"/>
    <property type="evidence" value="ECO:0007669"/>
    <property type="project" value="UniProtKB-KW"/>
</dbReference>
<reference evidence="17" key="2">
    <citation type="submission" date="2020-10" db="EMBL/GenBank/DDBJ databases">
        <authorList>
            <person name="Cooper E.A."/>
            <person name="Brenton Z.W."/>
            <person name="Flinn B.S."/>
            <person name="Jenkins J."/>
            <person name="Shu S."/>
            <person name="Flowers D."/>
            <person name="Luo F."/>
            <person name="Wang Y."/>
            <person name="Xia P."/>
            <person name="Barry K."/>
            <person name="Daum C."/>
            <person name="Lipzen A."/>
            <person name="Yoshinaga Y."/>
            <person name="Schmutz J."/>
            <person name="Saski C."/>
            <person name="Vermerris W."/>
            <person name="Kresovich S."/>
        </authorList>
    </citation>
    <scope>NUCLEOTIDE SEQUENCE</scope>
</reference>
<keyword evidence="11" id="KW-0539">Nucleus</keyword>
<dbReference type="OMA" id="PRKQGAC"/>
<dbReference type="Gene3D" id="2.60.120.590">
    <property type="entry name" value="Alpha-ketoglutarate-dependent dioxygenase AlkB-like"/>
    <property type="match status" value="1"/>
</dbReference>
<evidence type="ECO:0000313" key="17">
    <source>
        <dbReference type="EMBL" id="KAG0546992.1"/>
    </source>
</evidence>
<protein>
    <recommendedName>
        <fullName evidence="13">DNA N(6)-methyladenine demethylase</fullName>
        <ecNumber evidence="13">1.14.11.51</ecNumber>
    </recommendedName>
</protein>
<evidence type="ECO:0000256" key="7">
    <source>
        <dbReference type="ARBA" id="ARBA00022964"/>
    </source>
</evidence>
<evidence type="ECO:0000256" key="10">
    <source>
        <dbReference type="ARBA" id="ARBA00023204"/>
    </source>
</evidence>
<dbReference type="AlphaFoldDB" id="A0A921RVP6"/>
<feature type="binding site" evidence="14">
    <location>
        <position position="289"/>
    </location>
    <ligand>
        <name>Fe cation</name>
        <dbReference type="ChEBI" id="CHEBI:24875"/>
        <note>catalytic</note>
    </ligand>
</feature>
<dbReference type="InterPro" id="IPR004574">
    <property type="entry name" value="Alkb"/>
</dbReference>
<evidence type="ECO:0000256" key="5">
    <source>
        <dbReference type="ARBA" id="ARBA00022723"/>
    </source>
</evidence>
<keyword evidence="9 14" id="KW-0408">Iron</keyword>
<evidence type="ECO:0000256" key="14">
    <source>
        <dbReference type="PIRSR" id="PIRSR604574-2"/>
    </source>
</evidence>
<dbReference type="PANTHER" id="PTHR16557:SF2">
    <property type="entry name" value="NUCLEIC ACID DIOXYGENASE ALKBH1"/>
    <property type="match status" value="1"/>
</dbReference>
<dbReference type="EMBL" id="CM027680">
    <property type="protein sequence ID" value="KAG0546992.1"/>
    <property type="molecule type" value="Genomic_DNA"/>
</dbReference>
<dbReference type="InterPro" id="IPR027450">
    <property type="entry name" value="AlkB-like"/>
</dbReference>
<evidence type="ECO:0000256" key="11">
    <source>
        <dbReference type="ARBA" id="ARBA00023242"/>
    </source>
</evidence>
<evidence type="ECO:0000313" key="18">
    <source>
        <dbReference type="Proteomes" id="UP000807115"/>
    </source>
</evidence>
<dbReference type="OrthoDB" id="6614653at2759"/>
<dbReference type="GO" id="GO:0046872">
    <property type="term" value="F:metal ion binding"/>
    <property type="evidence" value="ECO:0007669"/>
    <property type="project" value="UniProtKB-KW"/>
</dbReference>
<keyword evidence="10" id="KW-0234">DNA repair</keyword>
<dbReference type="KEGG" id="sbi:8057069"/>
<dbReference type="Gramene" id="EER93210">
    <property type="protein sequence ID" value="EER93210"/>
    <property type="gene ID" value="SORBI_3001G039100"/>
</dbReference>
<dbReference type="EC" id="1.14.11.51" evidence="13"/>
<comment type="cofactor">
    <cofactor evidence="14">
        <name>Fe(2+)</name>
        <dbReference type="ChEBI" id="CHEBI:29033"/>
    </cofactor>
    <text evidence="14">Binds 1 Fe(2+) ion per subunit.</text>
</comment>
<evidence type="ECO:0000256" key="13">
    <source>
        <dbReference type="ARBA" id="ARBA00066586"/>
    </source>
</evidence>
<name>A0A921RVP6_SORBI</name>
<feature type="compositionally biased region" description="Low complexity" evidence="15">
    <location>
        <begin position="104"/>
        <end position="115"/>
    </location>
</feature>
<evidence type="ECO:0000256" key="9">
    <source>
        <dbReference type="ARBA" id="ARBA00023004"/>
    </source>
</evidence>
<evidence type="ECO:0000256" key="6">
    <source>
        <dbReference type="ARBA" id="ARBA00022763"/>
    </source>
</evidence>
<evidence type="ECO:0000256" key="3">
    <source>
        <dbReference type="ARBA" id="ARBA00007879"/>
    </source>
</evidence>
<feature type="binding site" evidence="14">
    <location>
        <position position="291"/>
    </location>
    <ligand>
        <name>Fe cation</name>
        <dbReference type="ChEBI" id="CHEBI:24875"/>
        <note>catalytic</note>
    </ligand>
</feature>
<feature type="compositionally biased region" description="Low complexity" evidence="15">
    <location>
        <begin position="23"/>
        <end position="39"/>
    </location>
</feature>
<dbReference type="GO" id="GO:0005634">
    <property type="term" value="C:nucleus"/>
    <property type="evidence" value="ECO:0007669"/>
    <property type="project" value="UniProtKB-SubCell"/>
</dbReference>
<evidence type="ECO:0000256" key="1">
    <source>
        <dbReference type="ARBA" id="ARBA00004123"/>
    </source>
</evidence>
<evidence type="ECO:0000256" key="2">
    <source>
        <dbReference type="ARBA" id="ARBA00004496"/>
    </source>
</evidence>
<accession>A0A921RVP6</accession>
<dbReference type="PANTHER" id="PTHR16557">
    <property type="entry name" value="ALKYLATED DNA REPAIR PROTEIN ALKB-RELATED"/>
    <property type="match status" value="1"/>
</dbReference>